<comment type="caution">
    <text evidence="2">The sequence shown here is derived from an EMBL/GenBank/DDBJ whole genome shotgun (WGS) entry which is preliminary data.</text>
</comment>
<organism evidence="2 3">
    <name type="scientific">Aspergillus fumigatus (strain ATCC MYA-4609 / CBS 101355 / FGSC A1100 / Af293)</name>
    <name type="common">Neosartorya fumigata</name>
    <dbReference type="NCBI Taxonomy" id="330879"/>
    <lineage>
        <taxon>Eukaryota</taxon>
        <taxon>Fungi</taxon>
        <taxon>Dikarya</taxon>
        <taxon>Ascomycota</taxon>
        <taxon>Pezizomycotina</taxon>
        <taxon>Eurotiomycetes</taxon>
        <taxon>Eurotiomycetidae</taxon>
        <taxon>Eurotiales</taxon>
        <taxon>Aspergillaceae</taxon>
        <taxon>Aspergillus</taxon>
        <taxon>Aspergillus subgen. Fumigati</taxon>
    </lineage>
</organism>
<sequence>MICPFGALQVSRSSPDSRIPGFLTDWPIVTSCGMSYSACPAIWAPSPDFRWNLAWRCRCQGRTGVVYNVLVHSTDVTSTASPGQRTLTSGTMYRISNIYVLAAFGTIGGALFGFDVR</sequence>
<accession>Q4WB32</accession>
<dbReference type="Proteomes" id="UP000002530">
    <property type="component" value="Unassembled WGS sequence"/>
</dbReference>
<dbReference type="RefSeq" id="XP_747118.1">
    <property type="nucleotide sequence ID" value="XM_742025.1"/>
</dbReference>
<evidence type="ECO:0000313" key="2">
    <source>
        <dbReference type="EMBL" id="EAL85080.1"/>
    </source>
</evidence>
<keyword evidence="1" id="KW-1133">Transmembrane helix</keyword>
<protein>
    <submittedName>
        <fullName evidence="2">Uncharacterized protein</fullName>
    </submittedName>
</protein>
<gene>
    <name evidence="2" type="ORF">AFUA_8G00880</name>
</gene>
<keyword evidence="1" id="KW-0472">Membrane</keyword>
<name>Q4WB32_ASPFU</name>
<reference evidence="2 3" key="1">
    <citation type="journal article" date="2005" name="Nature">
        <title>Genomic sequence of the pathogenic and allergenic filamentous fungus Aspergillus fumigatus.</title>
        <authorList>
            <person name="Nierman W.C."/>
            <person name="Pain A."/>
            <person name="Anderson M.J."/>
            <person name="Wortman J.R."/>
            <person name="Kim H.S."/>
            <person name="Arroyo J."/>
            <person name="Berriman M."/>
            <person name="Abe K."/>
            <person name="Archer D.B."/>
            <person name="Bermejo C."/>
            <person name="Bennett J."/>
            <person name="Bowyer P."/>
            <person name="Chen D."/>
            <person name="Collins M."/>
            <person name="Coulsen R."/>
            <person name="Davies R."/>
            <person name="Dyer P.S."/>
            <person name="Farman M."/>
            <person name="Fedorova N."/>
            <person name="Fedorova N."/>
            <person name="Feldblyum T.V."/>
            <person name="Fischer R."/>
            <person name="Fosker N."/>
            <person name="Fraser A."/>
            <person name="Garcia J.L."/>
            <person name="Garcia M.J."/>
            <person name="Goble A."/>
            <person name="Goldman G.H."/>
            <person name="Gomi K."/>
            <person name="Griffith-Jones S."/>
            <person name="Gwilliam R."/>
            <person name="Haas B."/>
            <person name="Haas H."/>
            <person name="Harris D."/>
            <person name="Horiuchi H."/>
            <person name="Huang J."/>
            <person name="Humphray S."/>
            <person name="Jimenez J."/>
            <person name="Keller N."/>
            <person name="Khouri H."/>
            <person name="Kitamoto K."/>
            <person name="Kobayashi T."/>
            <person name="Konzack S."/>
            <person name="Kulkarni R."/>
            <person name="Kumagai T."/>
            <person name="Lafon A."/>
            <person name="Latge J.P."/>
            <person name="Li W."/>
            <person name="Lord A."/>
            <person name="Lu C."/>
            <person name="Majoros W.H."/>
            <person name="May G.S."/>
            <person name="Miller B.L."/>
            <person name="Mohamoud Y."/>
            <person name="Molina M."/>
            <person name="Monod M."/>
            <person name="Mouyna I."/>
            <person name="Mulligan S."/>
            <person name="Murphy L."/>
            <person name="O'Neil S."/>
            <person name="Paulsen I."/>
            <person name="Penalva M.A."/>
            <person name="Pertea M."/>
            <person name="Price C."/>
            <person name="Pritchard B.L."/>
            <person name="Quail M.A."/>
            <person name="Rabbinowitsch E."/>
            <person name="Rawlins N."/>
            <person name="Rajandream M.A."/>
            <person name="Reichard U."/>
            <person name="Renauld H."/>
            <person name="Robson G.D."/>
            <person name="Rodriguez de Cordoba S."/>
            <person name="Rodriguez-Pena J.M."/>
            <person name="Ronning C.M."/>
            <person name="Rutter S."/>
            <person name="Salzberg S.L."/>
            <person name="Sanchez M."/>
            <person name="Sanchez-Ferrero J.C."/>
            <person name="Saunders D."/>
            <person name="Seeger K."/>
            <person name="Squares R."/>
            <person name="Squares S."/>
            <person name="Takeuchi M."/>
            <person name="Tekaia F."/>
            <person name="Turner G."/>
            <person name="Vazquez de Aldana C.R."/>
            <person name="Weidman J."/>
            <person name="White O."/>
            <person name="Woodward J."/>
            <person name="Yu J.H."/>
            <person name="Fraser C."/>
            <person name="Galagan J.E."/>
            <person name="Asai K."/>
            <person name="Machida M."/>
            <person name="Hall N."/>
            <person name="Barrell B."/>
            <person name="Denning D.W."/>
        </authorList>
    </citation>
    <scope>NUCLEOTIDE SEQUENCE [LARGE SCALE GENOMIC DNA]</scope>
    <source>
        <strain evidence="2 3">Af293</strain>
    </source>
</reference>
<feature type="transmembrane region" description="Helical" evidence="1">
    <location>
        <begin position="95"/>
        <end position="114"/>
    </location>
</feature>
<keyword evidence="3" id="KW-1185">Reference proteome</keyword>
<evidence type="ECO:0000313" key="3">
    <source>
        <dbReference type="Proteomes" id="UP000002530"/>
    </source>
</evidence>
<dbReference type="KEGG" id="afm:AFUA_8G00880"/>
<proteinExistence type="predicted"/>
<dbReference type="InParanoid" id="Q4WB32"/>
<dbReference type="GeneID" id="3504456"/>
<dbReference type="EMBL" id="AAHF01000014">
    <property type="protein sequence ID" value="EAL85080.1"/>
    <property type="molecule type" value="Genomic_DNA"/>
</dbReference>
<dbReference type="AlphaFoldDB" id="Q4WB32"/>
<dbReference type="HOGENOM" id="CLU_2084347_0_0_1"/>
<evidence type="ECO:0000256" key="1">
    <source>
        <dbReference type="SAM" id="Phobius"/>
    </source>
</evidence>
<keyword evidence="1" id="KW-0812">Transmembrane</keyword>